<dbReference type="STRING" id="1116229.S3D0S3"/>
<organism evidence="2 3">
    <name type="scientific">Glarea lozoyensis (strain ATCC 20868 / MF5171)</name>
    <dbReference type="NCBI Taxonomy" id="1116229"/>
    <lineage>
        <taxon>Eukaryota</taxon>
        <taxon>Fungi</taxon>
        <taxon>Dikarya</taxon>
        <taxon>Ascomycota</taxon>
        <taxon>Pezizomycotina</taxon>
        <taxon>Leotiomycetes</taxon>
        <taxon>Helotiales</taxon>
        <taxon>Helotiaceae</taxon>
        <taxon>Glarea</taxon>
    </lineage>
</organism>
<reference evidence="2 3" key="1">
    <citation type="journal article" date="2013" name="BMC Genomics">
        <title>Genomics-driven discovery of the pneumocandin biosynthetic gene cluster in the fungus Glarea lozoyensis.</title>
        <authorList>
            <person name="Chen L."/>
            <person name="Yue Q."/>
            <person name="Zhang X."/>
            <person name="Xiang M."/>
            <person name="Wang C."/>
            <person name="Li S."/>
            <person name="Che Y."/>
            <person name="Ortiz-Lopez F.J."/>
            <person name="Bills G.F."/>
            <person name="Liu X."/>
            <person name="An Z."/>
        </authorList>
    </citation>
    <scope>NUCLEOTIDE SEQUENCE [LARGE SCALE GENOMIC DNA]</scope>
    <source>
        <strain evidence="3">ATCC 20868 / MF5171</strain>
    </source>
</reference>
<feature type="compositionally biased region" description="Acidic residues" evidence="1">
    <location>
        <begin position="872"/>
        <end position="883"/>
    </location>
</feature>
<feature type="compositionally biased region" description="Polar residues" evidence="1">
    <location>
        <begin position="1075"/>
        <end position="1092"/>
    </location>
</feature>
<feature type="region of interest" description="Disordered" evidence="1">
    <location>
        <begin position="228"/>
        <end position="278"/>
    </location>
</feature>
<evidence type="ECO:0000256" key="1">
    <source>
        <dbReference type="SAM" id="MobiDB-lite"/>
    </source>
</evidence>
<dbReference type="OrthoDB" id="5401902at2759"/>
<proteinExistence type="predicted"/>
<dbReference type="EMBL" id="KE145371">
    <property type="protein sequence ID" value="EPE25631.1"/>
    <property type="molecule type" value="Genomic_DNA"/>
</dbReference>
<gene>
    <name evidence="2" type="ORF">GLAREA_01543</name>
</gene>
<dbReference type="Proteomes" id="UP000016922">
    <property type="component" value="Unassembled WGS sequence"/>
</dbReference>
<feature type="compositionally biased region" description="Polar residues" evidence="1">
    <location>
        <begin position="515"/>
        <end position="525"/>
    </location>
</feature>
<feature type="region of interest" description="Disordered" evidence="1">
    <location>
        <begin position="457"/>
        <end position="481"/>
    </location>
</feature>
<dbReference type="HOGENOM" id="CLU_010344_1_0_1"/>
<dbReference type="OMA" id="NFQRFYR"/>
<dbReference type="eggNOG" id="ENOG502SVYW">
    <property type="taxonomic scope" value="Eukaryota"/>
</dbReference>
<feature type="region of interest" description="Disordered" evidence="1">
    <location>
        <begin position="500"/>
        <end position="533"/>
    </location>
</feature>
<evidence type="ECO:0000313" key="2">
    <source>
        <dbReference type="EMBL" id="EPE25631.1"/>
    </source>
</evidence>
<dbReference type="AlphaFoldDB" id="S3D0S3"/>
<feature type="compositionally biased region" description="Basic and acidic residues" evidence="1">
    <location>
        <begin position="460"/>
        <end position="473"/>
    </location>
</feature>
<evidence type="ECO:0000313" key="3">
    <source>
        <dbReference type="Proteomes" id="UP000016922"/>
    </source>
</evidence>
<feature type="region of interest" description="Disordered" evidence="1">
    <location>
        <begin position="1062"/>
        <end position="1092"/>
    </location>
</feature>
<feature type="compositionally biased region" description="Polar residues" evidence="1">
    <location>
        <begin position="249"/>
        <end position="278"/>
    </location>
</feature>
<feature type="region of interest" description="Disordered" evidence="1">
    <location>
        <begin position="800"/>
        <end position="896"/>
    </location>
</feature>
<name>S3D0S3_GLAL2</name>
<protein>
    <submittedName>
        <fullName evidence="2">Uncharacterized protein</fullName>
    </submittedName>
</protein>
<accession>S3D0S3</accession>
<dbReference type="RefSeq" id="XP_008086950.1">
    <property type="nucleotide sequence ID" value="XM_008088759.1"/>
</dbReference>
<sequence length="1092" mass="119213">MSPPTASSELLRYFISDLLSLRKTAPLAQDVVDKLNAHPELACIVRLPGDLSRHSRGFSGQSMGLLDITNRRNLRQLSLARTSQSSEAPDQIVMTEATTPLLSQPVQWSLRPRERSDRSSQPHSAPTGTAAQQSENFQRFFRAVRSPTHVRVTAGGRIVPNTRAPAPPPAFEWNGEKNQFESKNPLSEVESTSQFPPTWLNHAPLPLGFPPILPAGFIPPGSFHPSVPPRALTGAPSPMFNSFGGYDQHSANQSQTAKTASDPASSAENTSTLPQQIKISHPSQFDTTMPFKINGKYVYPVPPPCNPQPLSMTMLGNPNFIPQAATSLFAPPSPFPMPMANMPNPLLFPGQAHSMPIPTTSSEQMPSMFPFMPPLMSMPLPSASDWIKAQINSLRSHISMIDNQVASQQFDPNFLQLQRSMLLAQIKHLESQLEAQVAIEQSAKEVVQQEIQSNATKHTATFEEDTRFPEIHNRQNSANRVSQLSIRAPSDRGLDQTIQKDVGQQNDPVPHRASITRSDSTNKSRLSAAAAMAPPFQPRSQFNTAATSQSEQSMAVVRTLPTSPLEEMAPETEAQIESRLLSKASTNWGQTINNAAVAVAPPPSLPKAQSMTEPTPAQSKARSMLRSSTFHGQADLSASQNNLVNIPSHAVPYLVGVLPHGISTMEAKYTDLIYPRPLTEEERRARHLYWGAAPTFAQKGLPKFDGKDFYPPSPIKQNAQLAMYSLPPNDPSRHDSQTNALPDFGQLFNEPGALGYKTPSPMRASSSHSNLVSLPMQSATSSGGFNIQDSARASQWPAQYENYDTQVPRPVTPQGRTEISAEDDFSNLFLERGVPGYKSPDQRNPYHGQAQSNGISRPVGEKPQRQNMDDVAQVEDSDDEDAGSVDSWGAPKDHTKWDLIKNDTAVAEEEVTENDGSEASSVEINLKAQHYEESPKTNVDTSWQERVANFSNANGQREFLQNMLKTPGQASKAMTGFAVSGTISSATAAGYLPQYRGSAVASLAPTISNVVAQRDVEGLQNKPQILREHSTSSSFSTENRPFNQSVAHDNLNHSAEGYLRSLARKADDDKKTAEQGWNANSSGLGTGMASNW</sequence>
<feature type="compositionally biased region" description="Basic and acidic residues" evidence="1">
    <location>
        <begin position="111"/>
        <end position="120"/>
    </location>
</feature>
<dbReference type="KEGG" id="glz:GLAREA_01543"/>
<dbReference type="GeneID" id="19460601"/>
<feature type="compositionally biased region" description="Polar residues" evidence="1">
    <location>
        <begin position="121"/>
        <end position="135"/>
    </location>
</feature>
<feature type="region of interest" description="Disordered" evidence="1">
    <location>
        <begin position="103"/>
        <end position="135"/>
    </location>
</feature>
<keyword evidence="3" id="KW-1185">Reference proteome</keyword>
<feature type="compositionally biased region" description="Basic and acidic residues" evidence="1">
    <location>
        <begin position="859"/>
        <end position="868"/>
    </location>
</feature>
<feature type="compositionally biased region" description="Basic and acidic residues" evidence="1">
    <location>
        <begin position="1064"/>
        <end position="1073"/>
    </location>
</feature>